<feature type="domain" description="Centrosomal protein CEP104 Zn finger" evidence="3">
    <location>
        <begin position="650"/>
        <end position="759"/>
    </location>
</feature>
<name>A0AAD5HC25_UMBRA</name>
<dbReference type="RefSeq" id="XP_051442443.1">
    <property type="nucleotide sequence ID" value="XM_051590751.1"/>
</dbReference>
<feature type="domain" description="Centrosomal protein CEP104 N-terminal" evidence="2">
    <location>
        <begin position="52"/>
        <end position="170"/>
    </location>
</feature>
<dbReference type="Pfam" id="PF21039">
    <property type="entry name" value="CEP104_ZnF"/>
    <property type="match status" value="1"/>
</dbReference>
<dbReference type="PANTHER" id="PTHR13371">
    <property type="entry name" value="GLYCINE-, GLUTAMATE-, THIENYLCYCLOHEXYLPIPERIDINE-BINDING PROTEIN"/>
    <property type="match status" value="1"/>
</dbReference>
<feature type="compositionally biased region" description="Polar residues" evidence="1">
    <location>
        <begin position="588"/>
        <end position="608"/>
    </location>
</feature>
<evidence type="ECO:0000313" key="4">
    <source>
        <dbReference type="EMBL" id="KAI8577439.1"/>
    </source>
</evidence>
<dbReference type="EMBL" id="MU620940">
    <property type="protein sequence ID" value="KAI8577439.1"/>
    <property type="molecule type" value="Genomic_DNA"/>
</dbReference>
<sequence length="776" mass="86726">MSTATICSYSVIHCSSYGHDTHPDDLVKGNEQLRQHPDSLSNHAMVIPHIQGWLTTPRCNYPQEIVLCLSNGSTHVDRLDILAHHTMIPSRIDIYLGLQPDSIEKKLVQFNRLGFVSLGDNMSGDYCMRELKSIHIGHTAEYIRLVLWDCHRNMLNQHNQVGLAAIRVVGQSSERHGDRIVSRPPAYSISTVHSDETEIDLKRAKIDEQLAIWIDALIEKKKLCVQAEDYQGARLYKFWSHSLLTLGNEIEELEVEKRRAVDVEDFDEAERIKLVIRDKRTDTKTQMAKAGIQITDDGTILLDVYKDHQVEKESDSSASDELSSTGDHVSETEPRSSTTSSNSITSLDNIPAPNYSFIPTLRTSTVLRKSSTRSLKSSSSITSSSKLMETVSTVATTPPPPNSNAKSSKIPSDQQPPALISFTPPPEERNPDVKLSSHSLPKPSMIPTVSEDTKASSRTKAKSLHSVKSIPTRIPSPRDKVTQATDEMLAKKDVPGSETQIVQEIVNEANPPRRGTVAKLERQLAELRMMAAGSGRLPSKVSSESNIPKSNSMLKKTSIEAMKTPSVTAIPVHNDHSNLTGGVEKKTSSMNKQSKHQNSTTRHASQAKTNERSPKHQSRAKTQTRNDERSTKGSHAAKKKPEDKKNSSACIFCEEQNDSFNEDTLVSHYWNDCPVLTSCPLCQIILEISTLSEHIVTDCEEKHRIKRCPRCKEVVPIDKWLQHSLRQNCTVVSSSETRCPLCREVIMPPTESMWKRHLLKEGGCPHNPRRLTIMDR</sequence>
<dbReference type="GeneID" id="75916094"/>
<dbReference type="InterPro" id="IPR052607">
    <property type="entry name" value="CEP104-like"/>
</dbReference>
<dbReference type="PANTHER" id="PTHR13371:SF0">
    <property type="entry name" value="CENTROSOMAL PROTEIN OF 104 KDA"/>
    <property type="match status" value="1"/>
</dbReference>
<evidence type="ECO:0000256" key="1">
    <source>
        <dbReference type="SAM" id="MobiDB-lite"/>
    </source>
</evidence>
<organism evidence="4 5">
    <name type="scientific">Umbelopsis ramanniana AG</name>
    <dbReference type="NCBI Taxonomy" id="1314678"/>
    <lineage>
        <taxon>Eukaryota</taxon>
        <taxon>Fungi</taxon>
        <taxon>Fungi incertae sedis</taxon>
        <taxon>Mucoromycota</taxon>
        <taxon>Mucoromycotina</taxon>
        <taxon>Umbelopsidomycetes</taxon>
        <taxon>Umbelopsidales</taxon>
        <taxon>Umbelopsidaceae</taxon>
        <taxon>Umbelopsis</taxon>
    </lineage>
</organism>
<gene>
    <name evidence="4" type="ORF">K450DRAFT_251636</name>
</gene>
<evidence type="ECO:0000313" key="5">
    <source>
        <dbReference type="Proteomes" id="UP001206595"/>
    </source>
</evidence>
<keyword evidence="5" id="KW-1185">Reference proteome</keyword>
<dbReference type="InterPro" id="IPR048739">
    <property type="entry name" value="CEP104_N"/>
</dbReference>
<dbReference type="GO" id="GO:0005929">
    <property type="term" value="C:cilium"/>
    <property type="evidence" value="ECO:0007669"/>
    <property type="project" value="TreeGrafter"/>
</dbReference>
<feature type="compositionally biased region" description="Low complexity" evidence="1">
    <location>
        <begin position="335"/>
        <end position="346"/>
    </location>
</feature>
<protein>
    <submittedName>
        <fullName evidence="4">Uncharacterized protein</fullName>
    </submittedName>
</protein>
<dbReference type="Pfam" id="PF21038">
    <property type="entry name" value="CEP104_N"/>
    <property type="match status" value="1"/>
</dbReference>
<comment type="caution">
    <text evidence="4">The sequence shown here is derived from an EMBL/GenBank/DDBJ whole genome shotgun (WGS) entry which is preliminary data.</text>
</comment>
<proteinExistence type="predicted"/>
<dbReference type="AlphaFoldDB" id="A0AAD5HC25"/>
<dbReference type="InterPro" id="IPR048738">
    <property type="entry name" value="CEP104_Znf"/>
</dbReference>
<reference evidence="4" key="1">
    <citation type="submission" date="2021-06" db="EMBL/GenBank/DDBJ databases">
        <authorList>
            <consortium name="DOE Joint Genome Institute"/>
            <person name="Mondo S.J."/>
            <person name="Amses K.R."/>
            <person name="Simmons D.R."/>
            <person name="Longcore J.E."/>
            <person name="Seto K."/>
            <person name="Alves G.H."/>
            <person name="Bonds A.E."/>
            <person name="Quandt C.A."/>
            <person name="Davis W.J."/>
            <person name="Chang Y."/>
            <person name="Letcher P.M."/>
            <person name="Powell M.J."/>
            <person name="Kuo A."/>
            <person name="Labutti K."/>
            <person name="Pangilinan J."/>
            <person name="Andreopoulos W."/>
            <person name="Tritt A."/>
            <person name="Riley R."/>
            <person name="Hundley H."/>
            <person name="Johnson J."/>
            <person name="Lipzen A."/>
            <person name="Barry K."/>
            <person name="Berbee M.L."/>
            <person name="Buchler N.E."/>
            <person name="Grigoriev I.V."/>
            <person name="Spatafora J.W."/>
            <person name="Stajich J.E."/>
            <person name="James T.Y."/>
        </authorList>
    </citation>
    <scope>NUCLEOTIDE SEQUENCE</scope>
    <source>
        <strain evidence="4">AG</strain>
    </source>
</reference>
<reference evidence="4" key="2">
    <citation type="journal article" date="2022" name="Proc. Natl. Acad. Sci. U.S.A.">
        <title>Diploid-dominant life cycles characterize the early evolution of Fungi.</title>
        <authorList>
            <person name="Amses K.R."/>
            <person name="Simmons D.R."/>
            <person name="Longcore J.E."/>
            <person name="Mondo S.J."/>
            <person name="Seto K."/>
            <person name="Jeronimo G.H."/>
            <person name="Bonds A.E."/>
            <person name="Quandt C.A."/>
            <person name="Davis W.J."/>
            <person name="Chang Y."/>
            <person name="Federici B.A."/>
            <person name="Kuo A."/>
            <person name="LaButti K."/>
            <person name="Pangilinan J."/>
            <person name="Andreopoulos W."/>
            <person name="Tritt A."/>
            <person name="Riley R."/>
            <person name="Hundley H."/>
            <person name="Johnson J."/>
            <person name="Lipzen A."/>
            <person name="Barry K."/>
            <person name="Lang B.F."/>
            <person name="Cuomo C.A."/>
            <person name="Buchler N.E."/>
            <person name="Grigoriev I.V."/>
            <person name="Spatafora J.W."/>
            <person name="Stajich J.E."/>
            <person name="James T.Y."/>
        </authorList>
    </citation>
    <scope>NUCLEOTIDE SEQUENCE</scope>
    <source>
        <strain evidence="4">AG</strain>
    </source>
</reference>
<feature type="region of interest" description="Disordered" evidence="1">
    <location>
        <begin position="311"/>
        <end position="355"/>
    </location>
</feature>
<dbReference type="Proteomes" id="UP001206595">
    <property type="component" value="Unassembled WGS sequence"/>
</dbReference>
<feature type="compositionally biased region" description="Low complexity" evidence="1">
    <location>
        <begin position="368"/>
        <end position="396"/>
    </location>
</feature>
<accession>A0AAD5HC25</accession>
<evidence type="ECO:0000259" key="3">
    <source>
        <dbReference type="Pfam" id="PF21039"/>
    </source>
</evidence>
<feature type="region of interest" description="Disordered" evidence="1">
    <location>
        <begin position="566"/>
        <end position="642"/>
    </location>
</feature>
<evidence type="ECO:0000259" key="2">
    <source>
        <dbReference type="Pfam" id="PF21038"/>
    </source>
</evidence>
<feature type="region of interest" description="Disordered" evidence="1">
    <location>
        <begin position="368"/>
        <end position="481"/>
    </location>
</feature>